<dbReference type="Proteomes" id="UP000746471">
    <property type="component" value="Unassembled WGS sequence"/>
</dbReference>
<name>A0ABS5PNZ1_9FIRM</name>
<reference evidence="3 4" key="1">
    <citation type="submission" date="2021-05" db="EMBL/GenBank/DDBJ databases">
        <title>Fusibacter ferrireducens sp. nov., an anaerobic, sulfur- and Fe-reducing bacterium isolated from the mangrove sediment.</title>
        <authorList>
            <person name="Qiu D."/>
        </authorList>
    </citation>
    <scope>NUCLEOTIDE SEQUENCE [LARGE SCALE GENOMIC DNA]</scope>
    <source>
        <strain evidence="3 4">DSM 12116</strain>
    </source>
</reference>
<gene>
    <name evidence="3" type="ORF">KHM83_08160</name>
</gene>
<dbReference type="Gene3D" id="2.160.20.10">
    <property type="entry name" value="Single-stranded right-handed beta-helix, Pectin lyase-like"/>
    <property type="match status" value="1"/>
</dbReference>
<feature type="domain" description="Right handed beta helix" evidence="2">
    <location>
        <begin position="677"/>
        <end position="794"/>
    </location>
</feature>
<dbReference type="Pfam" id="PF13229">
    <property type="entry name" value="Beta_helix"/>
    <property type="match status" value="1"/>
</dbReference>
<dbReference type="SUPFAM" id="SSF51126">
    <property type="entry name" value="Pectin lyase-like"/>
    <property type="match status" value="1"/>
</dbReference>
<dbReference type="RefSeq" id="WP_213236509.1">
    <property type="nucleotide sequence ID" value="NZ_JAHBCL010000012.1"/>
</dbReference>
<feature type="signal peptide" evidence="1">
    <location>
        <begin position="1"/>
        <end position="31"/>
    </location>
</feature>
<proteinExistence type="predicted"/>
<sequence length="822" mass="92755">MQQYKNKKTMMTYIKMMVFSAIIIAMGFATGCQTQPVQETPDLSDTGSAQLMDVDFYAMFDYTAQETLHYEGAGEYYRTDTVERIDDIKSPETYRLYLVESNQEDMSDGESGDLSSLYQLKVSADSVSYYYKEGIETVLLKKPLAVGNTWDTERLDSQYGFMDITATIMAIEENGDIEVRYEAKTEDRSVNLFSKVQTFRFGATDGVVEVILGDNDTVVTQRLVKTASAPDSNYISHYVNPSETLKAFYRGDEMAFYVEDGTKKAWLWQSEHDDSSLYSAYEEYIAMLDSNDIRSVSRAKVMLNLFAEHAENDFELVERFTDFYEWMMGNFGVDLIIGESDDPITSIFEYYHYDDETGDLVLTAPSDQNSAEAAAVSRLLSSNGLGIYIAEGYPYFETMATYLDRNMPMTSDEIKTFIAFKKQQYSIFPVYSEGYLIQQPEVIADAMYLFETAAASYPNEPAFDDAAYYADYFFETLAVPLSFEMDGTKYYAGGYIQPDFYNTYHQYIEKYPKSKYTAIFKKIVVYLDSANGKYTEALNQYLNDLGYAADAEMIHEATQQQADFKAIERKATAAKPVRTNRVEVSDGISLIEAIAPDTEVVLKAGLYQIPYDNFENPYVSCEDGTLIIKDLSGLTIIAEGGIQADLVTDAYMEVIKLQSVSDIYFDNLRVGHIYAYCVGDVIAVKDGHDLHFDNMILYGCGYRGINLENTEDVHVTNSLISDCQASAIKLDHASNITIANTGLLRNGEQVLQFAATQDVHFENVTIRDNSYMMYEGQNGLFKIDDTSNIIFDNVAIFKMVDQPMIEGIGQIVDSDGNIIAEK</sequence>
<protein>
    <submittedName>
        <fullName evidence="3">Right-handed parallel beta-helix repeat-containing protein</fullName>
    </submittedName>
</protein>
<evidence type="ECO:0000259" key="2">
    <source>
        <dbReference type="Pfam" id="PF13229"/>
    </source>
</evidence>
<feature type="chain" id="PRO_5045206226" evidence="1">
    <location>
        <begin position="32"/>
        <end position="822"/>
    </location>
</feature>
<dbReference type="InterPro" id="IPR039448">
    <property type="entry name" value="Beta_helix"/>
</dbReference>
<comment type="caution">
    <text evidence="3">The sequence shown here is derived from an EMBL/GenBank/DDBJ whole genome shotgun (WGS) entry which is preliminary data.</text>
</comment>
<dbReference type="InterPro" id="IPR012334">
    <property type="entry name" value="Pectin_lyas_fold"/>
</dbReference>
<dbReference type="EMBL" id="JAHBCL010000012">
    <property type="protein sequence ID" value="MBS7526647.1"/>
    <property type="molecule type" value="Genomic_DNA"/>
</dbReference>
<keyword evidence="4" id="KW-1185">Reference proteome</keyword>
<evidence type="ECO:0000256" key="1">
    <source>
        <dbReference type="SAM" id="SignalP"/>
    </source>
</evidence>
<evidence type="ECO:0000313" key="4">
    <source>
        <dbReference type="Proteomes" id="UP000746471"/>
    </source>
</evidence>
<accession>A0ABS5PNZ1</accession>
<keyword evidence="1" id="KW-0732">Signal</keyword>
<dbReference type="InterPro" id="IPR011050">
    <property type="entry name" value="Pectin_lyase_fold/virulence"/>
</dbReference>
<dbReference type="PROSITE" id="PS51257">
    <property type="entry name" value="PROKAR_LIPOPROTEIN"/>
    <property type="match status" value="1"/>
</dbReference>
<evidence type="ECO:0000313" key="3">
    <source>
        <dbReference type="EMBL" id="MBS7526647.1"/>
    </source>
</evidence>
<organism evidence="3 4">
    <name type="scientific">Fusibacter paucivorans</name>
    <dbReference type="NCBI Taxonomy" id="76009"/>
    <lineage>
        <taxon>Bacteria</taxon>
        <taxon>Bacillati</taxon>
        <taxon>Bacillota</taxon>
        <taxon>Clostridia</taxon>
        <taxon>Eubacteriales</taxon>
        <taxon>Eubacteriales Family XII. Incertae Sedis</taxon>
        <taxon>Fusibacter</taxon>
    </lineage>
</organism>